<evidence type="ECO:0000256" key="1">
    <source>
        <dbReference type="SAM" id="Phobius"/>
    </source>
</evidence>
<feature type="transmembrane region" description="Helical" evidence="1">
    <location>
        <begin position="91"/>
        <end position="112"/>
    </location>
</feature>
<gene>
    <name evidence="3" type="ORF">EC841_101361</name>
</gene>
<dbReference type="InterPro" id="IPR029052">
    <property type="entry name" value="Metallo-depent_PP-like"/>
</dbReference>
<dbReference type="PANTHER" id="PTHR31302:SF0">
    <property type="entry name" value="TRANSMEMBRANE PROTEIN WITH METALLOPHOSPHOESTERASE DOMAIN"/>
    <property type="match status" value="1"/>
</dbReference>
<evidence type="ECO:0000313" key="3">
    <source>
        <dbReference type="EMBL" id="TCQ76552.1"/>
    </source>
</evidence>
<dbReference type="GO" id="GO:0016787">
    <property type="term" value="F:hydrolase activity"/>
    <property type="evidence" value="ECO:0007669"/>
    <property type="project" value="UniProtKB-ARBA"/>
</dbReference>
<dbReference type="RefSeq" id="WP_132510224.1">
    <property type="nucleotide sequence ID" value="NZ_SLYQ01000001.1"/>
</dbReference>
<dbReference type="InterPro" id="IPR004843">
    <property type="entry name" value="Calcineurin-like_PHP"/>
</dbReference>
<dbReference type="Proteomes" id="UP000295263">
    <property type="component" value="Unassembled WGS sequence"/>
</dbReference>
<keyword evidence="1" id="KW-0472">Membrane</keyword>
<dbReference type="EMBL" id="SLYQ01000001">
    <property type="protein sequence ID" value="TCQ76552.1"/>
    <property type="molecule type" value="Genomic_DNA"/>
</dbReference>
<dbReference type="SUPFAM" id="SSF56300">
    <property type="entry name" value="Metallo-dependent phosphatases"/>
    <property type="match status" value="1"/>
</dbReference>
<keyword evidence="1" id="KW-0812">Transmembrane</keyword>
<dbReference type="InterPro" id="IPR051158">
    <property type="entry name" value="Metallophosphoesterase_sf"/>
</dbReference>
<feature type="transmembrane region" description="Helical" evidence="1">
    <location>
        <begin position="60"/>
        <end position="79"/>
    </location>
</feature>
<evidence type="ECO:0000259" key="2">
    <source>
        <dbReference type="Pfam" id="PF00149"/>
    </source>
</evidence>
<dbReference type="CDD" id="cd07385">
    <property type="entry name" value="MPP_YkuE_C"/>
    <property type="match status" value="1"/>
</dbReference>
<organism evidence="3 4">
    <name type="scientific">Raoultella ornithinolytica</name>
    <name type="common">Klebsiella ornithinolytica</name>
    <dbReference type="NCBI Taxonomy" id="54291"/>
    <lineage>
        <taxon>Bacteria</taxon>
        <taxon>Pseudomonadati</taxon>
        <taxon>Pseudomonadota</taxon>
        <taxon>Gammaproteobacteria</taxon>
        <taxon>Enterobacterales</taxon>
        <taxon>Enterobacteriaceae</taxon>
        <taxon>Klebsiella/Raoultella group</taxon>
        <taxon>Raoultella</taxon>
    </lineage>
</organism>
<comment type="caution">
    <text evidence="3">The sequence shown here is derived from an EMBL/GenBank/DDBJ whole genome shotgun (WGS) entry which is preliminary data.</text>
</comment>
<keyword evidence="1" id="KW-1133">Transmembrane helix</keyword>
<feature type="transmembrane region" description="Helical" evidence="1">
    <location>
        <begin position="133"/>
        <end position="153"/>
    </location>
</feature>
<feature type="transmembrane region" description="Helical" evidence="1">
    <location>
        <begin position="23"/>
        <end position="48"/>
    </location>
</feature>
<feature type="domain" description="Calcineurin-like phosphoesterase" evidence="2">
    <location>
        <begin position="175"/>
        <end position="342"/>
    </location>
</feature>
<protein>
    <recommendedName>
        <fullName evidence="2">Calcineurin-like phosphoesterase domain-containing protein</fullName>
    </recommendedName>
</protein>
<dbReference type="Gene3D" id="3.60.21.10">
    <property type="match status" value="1"/>
</dbReference>
<dbReference type="Pfam" id="PF00149">
    <property type="entry name" value="Metallophos"/>
    <property type="match status" value="1"/>
</dbReference>
<dbReference type="PANTHER" id="PTHR31302">
    <property type="entry name" value="TRANSMEMBRANE PROTEIN WITH METALLOPHOSPHOESTERASE DOMAIN-RELATED"/>
    <property type="match status" value="1"/>
</dbReference>
<sequence length="415" mass="46374">MAQKWDILNLIQRLIEQNIHQSIIILLQGALVFFVWTLLPCLYIAWRFVFKLPLTICSKIILLTIMVLGCEFHFFTLLVTGNMFSPELTNWLMLVLGWWFGCLVLFAVMLICRDIVSVVLTPFSQRKTSLNRCGMVLLIISMLLAALGINAAVSVPQVKTVELYSPRLPAAFDGFRIVQLSDLHVSALLTGKWLKNVVSRTNKTVPDLILLTGDMSDGYLSDRKRDIAALANLTAPNGVYAITGNHEYYFDYHAWMKEYQRLGIPLLFNSHVRIARQNSSIIIAGLNDDSAELVGVKGPDIADALYGTRAEDAIVLMDHRPVRAQENARYNVMLQLSGHTHGGMIEGFDLLIKPANQGYVSGYYQVGDMALYVNNGAGIWNGFPLRLGRRSEITLFILRSGFPAGVEQNSTKHPG</sequence>
<proteinExistence type="predicted"/>
<evidence type="ECO:0000313" key="4">
    <source>
        <dbReference type="Proteomes" id="UP000295263"/>
    </source>
</evidence>
<name>A0ABD7QNQ5_RAOOR</name>
<accession>A0ABD7QNQ5</accession>
<dbReference type="AlphaFoldDB" id="A0ABD7QNQ5"/>
<reference evidence="3 4" key="1">
    <citation type="submission" date="2019-03" db="EMBL/GenBank/DDBJ databases">
        <title>Genomic analyses of the natural microbiome of Caenorhabditis elegans.</title>
        <authorList>
            <person name="Samuel B."/>
        </authorList>
    </citation>
    <scope>NUCLEOTIDE SEQUENCE [LARGE SCALE GENOMIC DNA]</scope>
    <source>
        <strain evidence="3 4">JUb54</strain>
    </source>
</reference>